<feature type="compositionally biased region" description="Basic and acidic residues" evidence="2">
    <location>
        <begin position="827"/>
        <end position="842"/>
    </location>
</feature>
<feature type="compositionally biased region" description="Polar residues" evidence="2">
    <location>
        <begin position="678"/>
        <end position="688"/>
    </location>
</feature>
<sequence>MADSPLIGEGLPIAGKWGRDKLKGCESTQVLEPSRRNKEIWEKRVIFPYSLDNKTFAFGEPKPLENNRNKETISFFPSYSNCSPRTFISGTYNFSYLKPPNKIFRSAPTIVEGYLAWLDRVQQAFGSLWKDFGIFDFIQLSRLGIKYQQEMIIAVLHFFESSTNTFQFECGLMTPTLFDVAAITGLSPTGDTYDPTLAGSKIEPKIRTKSYTKYIEEHNQLTGEVSDEEHVAFLVLWLSQHRLPNAKSKGVRLARLIPRTRGLTYQQLFLQYFEAFLGLKEFKERFAPIADRQVGPSWFIHPFPPLPESEEYQNAVWSAFLTPTVISCRFGLKSTEFGLVGYFPKFVSRQFGLTQLLPKTIYLHERDICLGYYGMTEPQFYALLKKFEGLEYELTPFHFELSHAHIVDFHRWWNLHYESQMVDVVVLRSAIEAGINAQAIRKIKSTLNARGSRSKAESDSLAKPPFPPVKTEPGATTRKRAATAEASGPSKKARPVETVFIDDDDVLRRKRKHEQPAPILEETQTVPSEKEEKKKKKKKKKDKDSKSKECPSQDVAPTGGVSIQKQAPPLGEEQTEKKKKKKKKKDKKSQSQSDLLVTTSSKPTPEVNEGLVNQETSVDPDLSPVKTSTPHSPKNTNLGQGDPSPTVLVPEISPDSIVKTIVSELNQQLEQAGEGELSPTTRTVEGTRVPTQVVMSISSETSPPNASVDIELTVEAGSSKAGGIKDPGNLLRETLSTIPEQPTPKNSNEVDPEVVGTSKTKDLDSNGAEGKTTENVDTQASKDEDPASDAAQHSMIEPSRPLGDDNAEVVKVAENVEEELSNQGEHSSTRDHHPPKSGNKDDMYEDTDDFLNSSAGYARTAKTGDSIEDDGTSVSKPTSDIFLPSHILQSVKNLTPEEALDTLLKTYGNEVPIAEEDKQKLEEERKGLELHFQKIHTVLNASPQNDSGSSACDNKHLTLSTNDLLILSATPFQRGDL</sequence>
<organism evidence="4 5">
    <name type="scientific">Trifolium subterraneum</name>
    <name type="common">Subterranean clover</name>
    <dbReference type="NCBI Taxonomy" id="3900"/>
    <lineage>
        <taxon>Eukaryota</taxon>
        <taxon>Viridiplantae</taxon>
        <taxon>Streptophyta</taxon>
        <taxon>Embryophyta</taxon>
        <taxon>Tracheophyta</taxon>
        <taxon>Spermatophyta</taxon>
        <taxon>Magnoliopsida</taxon>
        <taxon>eudicotyledons</taxon>
        <taxon>Gunneridae</taxon>
        <taxon>Pentapetalae</taxon>
        <taxon>rosids</taxon>
        <taxon>fabids</taxon>
        <taxon>Fabales</taxon>
        <taxon>Fabaceae</taxon>
        <taxon>Papilionoideae</taxon>
        <taxon>50 kb inversion clade</taxon>
        <taxon>NPAAA clade</taxon>
        <taxon>Hologalegina</taxon>
        <taxon>IRL clade</taxon>
        <taxon>Trifolieae</taxon>
        <taxon>Trifolium</taxon>
    </lineage>
</organism>
<dbReference type="GO" id="GO:0010073">
    <property type="term" value="P:meristem maintenance"/>
    <property type="evidence" value="ECO:0007669"/>
    <property type="project" value="InterPro"/>
</dbReference>
<evidence type="ECO:0000313" key="5">
    <source>
        <dbReference type="Proteomes" id="UP000242715"/>
    </source>
</evidence>
<dbReference type="PANTHER" id="PTHR46033:SF65">
    <property type="entry name" value="AMINOTRANSFERASE-LIKE PLANT MOBILE DOMAIN-CONTAINING PROTEIN"/>
    <property type="match status" value="1"/>
</dbReference>
<dbReference type="Proteomes" id="UP000242715">
    <property type="component" value="Unassembled WGS sequence"/>
</dbReference>
<dbReference type="InterPro" id="IPR044824">
    <property type="entry name" value="MAIN-like"/>
</dbReference>
<evidence type="ECO:0000259" key="3">
    <source>
        <dbReference type="Pfam" id="PF10536"/>
    </source>
</evidence>
<reference evidence="5" key="1">
    <citation type="journal article" date="2017" name="Front. Plant Sci.">
        <title>Climate Clever Clovers: New Paradigm to Reduce the Environmental Footprint of Ruminants by Breeding Low Methanogenic Forages Utilizing Haplotype Variation.</title>
        <authorList>
            <person name="Kaur P."/>
            <person name="Appels R."/>
            <person name="Bayer P.E."/>
            <person name="Keeble-Gagnere G."/>
            <person name="Wang J."/>
            <person name="Hirakawa H."/>
            <person name="Shirasawa K."/>
            <person name="Vercoe P."/>
            <person name="Stefanova K."/>
            <person name="Durmic Z."/>
            <person name="Nichols P."/>
            <person name="Revell C."/>
            <person name="Isobe S.N."/>
            <person name="Edwards D."/>
            <person name="Erskine W."/>
        </authorList>
    </citation>
    <scope>NUCLEOTIDE SEQUENCE [LARGE SCALE GENOMIC DNA]</scope>
    <source>
        <strain evidence="5">cv. Daliak</strain>
    </source>
</reference>
<keyword evidence="1" id="KW-0175">Coiled coil</keyword>
<dbReference type="InterPro" id="IPR019557">
    <property type="entry name" value="AminoTfrase-like_pln_mobile"/>
</dbReference>
<evidence type="ECO:0000256" key="1">
    <source>
        <dbReference type="SAM" id="Coils"/>
    </source>
</evidence>
<feature type="coiled-coil region" evidence="1">
    <location>
        <begin position="904"/>
        <end position="931"/>
    </location>
</feature>
<dbReference type="Pfam" id="PF10536">
    <property type="entry name" value="PMD"/>
    <property type="match status" value="1"/>
</dbReference>
<feature type="compositionally biased region" description="Polar residues" evidence="2">
    <location>
        <begin position="625"/>
        <end position="639"/>
    </location>
</feature>
<dbReference type="AlphaFoldDB" id="A0A2Z6MM84"/>
<feature type="compositionally biased region" description="Polar residues" evidence="2">
    <location>
        <begin position="734"/>
        <end position="749"/>
    </location>
</feature>
<keyword evidence="5" id="KW-1185">Reference proteome</keyword>
<feature type="compositionally biased region" description="Basic and acidic residues" evidence="2">
    <location>
        <begin position="542"/>
        <end position="551"/>
    </location>
</feature>
<dbReference type="PANTHER" id="PTHR46033">
    <property type="entry name" value="PROTEIN MAIN-LIKE 2"/>
    <property type="match status" value="1"/>
</dbReference>
<evidence type="ECO:0000313" key="4">
    <source>
        <dbReference type="EMBL" id="GAU30843.1"/>
    </source>
</evidence>
<proteinExistence type="predicted"/>
<name>A0A2Z6MM84_TRISU</name>
<feature type="region of interest" description="Disordered" evidence="2">
    <location>
        <begin position="448"/>
        <end position="650"/>
    </location>
</feature>
<feature type="domain" description="Aminotransferase-like plant mobile" evidence="3">
    <location>
        <begin position="133"/>
        <end position="253"/>
    </location>
</feature>
<dbReference type="EMBL" id="DF973437">
    <property type="protein sequence ID" value="GAU30843.1"/>
    <property type="molecule type" value="Genomic_DNA"/>
</dbReference>
<accession>A0A2Z6MM84</accession>
<feature type="compositionally biased region" description="Basic residues" evidence="2">
    <location>
        <begin position="577"/>
        <end position="587"/>
    </location>
</feature>
<feature type="region of interest" description="Disordered" evidence="2">
    <location>
        <begin position="717"/>
        <end position="880"/>
    </location>
</feature>
<evidence type="ECO:0000256" key="2">
    <source>
        <dbReference type="SAM" id="MobiDB-lite"/>
    </source>
</evidence>
<dbReference type="OrthoDB" id="1258364at2759"/>
<protein>
    <recommendedName>
        <fullName evidence="3">Aminotransferase-like plant mobile domain-containing protein</fullName>
    </recommendedName>
</protein>
<feature type="compositionally biased region" description="Polar residues" evidence="2">
    <location>
        <begin position="590"/>
        <end position="603"/>
    </location>
</feature>
<gene>
    <name evidence="4" type="ORF">TSUD_365500</name>
</gene>
<feature type="region of interest" description="Disordered" evidence="2">
    <location>
        <begin position="669"/>
        <end position="688"/>
    </location>
</feature>